<comment type="caution">
    <text evidence="1">The sequence shown here is derived from an EMBL/GenBank/DDBJ whole genome shotgun (WGS) entry which is preliminary data.</text>
</comment>
<dbReference type="EMBL" id="LSSL01000301">
    <property type="protein sequence ID" value="OLY84928.1"/>
    <property type="molecule type" value="Genomic_DNA"/>
</dbReference>
<keyword evidence="2" id="KW-1185">Reference proteome</keyword>
<sequence>MDVNYRRLVNHLNSGATMLCSWGFQIEIGRFQLKIKTRRGFPTIPNWDSLKFEIWFYDVRTSQRRAEMWNKLLFL</sequence>
<protein>
    <submittedName>
        <fullName evidence="1">Uncharacterized protein</fullName>
    </submittedName>
</protein>
<accession>A0A1R0H764</accession>
<evidence type="ECO:0000313" key="2">
    <source>
        <dbReference type="Proteomes" id="UP000187455"/>
    </source>
</evidence>
<dbReference type="AlphaFoldDB" id="A0A1R0H764"/>
<proteinExistence type="predicted"/>
<evidence type="ECO:0000313" key="1">
    <source>
        <dbReference type="EMBL" id="OLY84928.1"/>
    </source>
</evidence>
<name>A0A1R0H764_9FUNG</name>
<dbReference type="Proteomes" id="UP000187455">
    <property type="component" value="Unassembled WGS sequence"/>
</dbReference>
<gene>
    <name evidence="1" type="ORF">AYI68_g898</name>
</gene>
<organism evidence="1 2">
    <name type="scientific">Smittium mucronatum</name>
    <dbReference type="NCBI Taxonomy" id="133383"/>
    <lineage>
        <taxon>Eukaryota</taxon>
        <taxon>Fungi</taxon>
        <taxon>Fungi incertae sedis</taxon>
        <taxon>Zoopagomycota</taxon>
        <taxon>Kickxellomycotina</taxon>
        <taxon>Harpellomycetes</taxon>
        <taxon>Harpellales</taxon>
        <taxon>Legeriomycetaceae</taxon>
        <taxon>Smittium</taxon>
    </lineage>
</organism>
<reference evidence="1 2" key="1">
    <citation type="journal article" date="2016" name="Mol. Biol. Evol.">
        <title>Genome-Wide Survey of Gut Fungi (Harpellales) Reveals the First Horizontally Transferred Ubiquitin Gene from a Mosquito Host.</title>
        <authorList>
            <person name="Wang Y."/>
            <person name="White M.M."/>
            <person name="Kvist S."/>
            <person name="Moncalvo J.M."/>
        </authorList>
    </citation>
    <scope>NUCLEOTIDE SEQUENCE [LARGE SCALE GENOMIC DNA]</scope>
    <source>
        <strain evidence="1 2">ALG-7-W6</strain>
    </source>
</reference>